<keyword evidence="2" id="KW-1185">Reference proteome</keyword>
<dbReference type="EMBL" id="CM051400">
    <property type="protein sequence ID" value="KAJ4714349.1"/>
    <property type="molecule type" value="Genomic_DNA"/>
</dbReference>
<comment type="caution">
    <text evidence="1">The sequence shown here is derived from an EMBL/GenBank/DDBJ whole genome shotgun (WGS) entry which is preliminary data.</text>
</comment>
<name>A0ACC1XUD0_MELAZ</name>
<evidence type="ECO:0000313" key="2">
    <source>
        <dbReference type="Proteomes" id="UP001164539"/>
    </source>
</evidence>
<organism evidence="1 2">
    <name type="scientific">Melia azedarach</name>
    <name type="common">Chinaberry tree</name>
    <dbReference type="NCBI Taxonomy" id="155640"/>
    <lineage>
        <taxon>Eukaryota</taxon>
        <taxon>Viridiplantae</taxon>
        <taxon>Streptophyta</taxon>
        <taxon>Embryophyta</taxon>
        <taxon>Tracheophyta</taxon>
        <taxon>Spermatophyta</taxon>
        <taxon>Magnoliopsida</taxon>
        <taxon>eudicotyledons</taxon>
        <taxon>Gunneridae</taxon>
        <taxon>Pentapetalae</taxon>
        <taxon>rosids</taxon>
        <taxon>malvids</taxon>
        <taxon>Sapindales</taxon>
        <taxon>Meliaceae</taxon>
        <taxon>Melia</taxon>
    </lineage>
</organism>
<gene>
    <name evidence="1" type="ORF">OWV82_012848</name>
</gene>
<protein>
    <submittedName>
        <fullName evidence="1">Replication factor C subunit 3</fullName>
    </submittedName>
</protein>
<proteinExistence type="predicted"/>
<reference evidence="1 2" key="1">
    <citation type="journal article" date="2023" name="Science">
        <title>Complex scaffold remodeling in plant triterpene biosynthesis.</title>
        <authorList>
            <person name="De La Pena R."/>
            <person name="Hodgson H."/>
            <person name="Liu J.C."/>
            <person name="Stephenson M.J."/>
            <person name="Martin A.C."/>
            <person name="Owen C."/>
            <person name="Harkess A."/>
            <person name="Leebens-Mack J."/>
            <person name="Jimenez L.E."/>
            <person name="Osbourn A."/>
            <person name="Sattely E.S."/>
        </authorList>
    </citation>
    <scope>NUCLEOTIDE SEQUENCE [LARGE SCALE GENOMIC DNA]</scope>
    <source>
        <strain evidence="2">cv. JPN11</strain>
        <tissue evidence="1">Leaf</tissue>
    </source>
</reference>
<dbReference type="Proteomes" id="UP001164539">
    <property type="component" value="Chromosome 7"/>
</dbReference>
<sequence>MDTTSRFSRPLPLQPHSSTLMKQKKSGYEPSDTETEWHESPSRDHNSNNGVLDYVHVHQVPKMDQDLPRHNSTRFPMRHNRRHVSKVENDDGFTLSSASGRRNNSKSPFKPRIDGATNLSPLCRNSVSPFSKSERRRHISSYKLVGRQEHDFGDNINDDDFVAGNQSRRTPSRDDKGVNSQFPEVAIIGEKPIYNRRSMTAPRQRARDHTHLENNHVLAEQRERKPSPLSRSMLWSQREVASQVKAPTVGELNEMVAGVKISKSPFSNAPKFESTDSIGDIFFSRDAFAKNGGVQGDLVYPRPVIYSQGDSSHQQSRSNSSGIDQTRQRPAQAVPMTANFVASRQSNDKFSSETSKISYASGKSSASAKKFAADRRKNQSDAWFSCMRKGSCRNSKSKSSPEKRPFDEASFIERALVVEKLRQFWADKHQPSSLNEFICHKHEALLLKELVSNENCPHILFKGPSGSGKRSLAMALLREIYGDPCWNISHDLRYFPVQEKRPMQVLVPLTSSAHHVELNVNLEADAKYALMGLVKEIRDNYVINPQESNANLKTDYKVIVLYEVDQAIETIQHLIKWIMDGYADACKLIVCCEDDVNILESVKNRCKVIEVDAPVTHEIMEVLIQIARKEEFDLSMSFAAKIAAKSKQNLRKAIMALEACKALNYPFTDDQPIPLGWEEVLIELAAEILADPSSSRLFFVRGKIQKLLLDFVHPKLILLKLVEQLLKGVEASLKREIYYWHAYYDKRLPTGTSALLKLEEFVAKFMGIYRKSSGNRQLV</sequence>
<accession>A0ACC1XUD0</accession>
<evidence type="ECO:0000313" key="1">
    <source>
        <dbReference type="EMBL" id="KAJ4714349.1"/>
    </source>
</evidence>